<dbReference type="InterPro" id="IPR036291">
    <property type="entry name" value="NAD(P)-bd_dom_sf"/>
</dbReference>
<accession>A0ABW3G4D1</accession>
<dbReference type="CDD" id="cd05289">
    <property type="entry name" value="MDR_like_2"/>
    <property type="match status" value="1"/>
</dbReference>
<dbReference type="Gene3D" id="3.40.50.720">
    <property type="entry name" value="NAD(P)-binding Rossmann-like Domain"/>
    <property type="match status" value="1"/>
</dbReference>
<dbReference type="SUPFAM" id="SSF50129">
    <property type="entry name" value="GroES-like"/>
    <property type="match status" value="1"/>
</dbReference>
<dbReference type="PANTHER" id="PTHR11695:SF294">
    <property type="entry name" value="RETICULON-4-INTERACTING PROTEIN 1, MITOCHONDRIAL"/>
    <property type="match status" value="1"/>
</dbReference>
<dbReference type="Gene3D" id="3.90.180.10">
    <property type="entry name" value="Medium-chain alcohol dehydrogenases, catalytic domain"/>
    <property type="match status" value="1"/>
</dbReference>
<dbReference type="GO" id="GO:0016491">
    <property type="term" value="F:oxidoreductase activity"/>
    <property type="evidence" value="ECO:0007669"/>
    <property type="project" value="UniProtKB-KW"/>
</dbReference>
<proteinExistence type="predicted"/>
<keyword evidence="3" id="KW-1185">Reference proteome</keyword>
<dbReference type="InterPro" id="IPR050700">
    <property type="entry name" value="YIM1/Zinc_Alcohol_DH_Fams"/>
</dbReference>
<dbReference type="Pfam" id="PF13602">
    <property type="entry name" value="ADH_zinc_N_2"/>
    <property type="match status" value="1"/>
</dbReference>
<sequence>MKAFVIEKYSGPVHAAEVPEPTVGPDDVLVDVAAASVNPLDMLIRGGTFKQLLKYRFPLALGHDVSGTVTAVGSNVTGVAVGDEIFARPRDLRIGTFAERIAIDHRDVAPKPASLSFAEAAAVPLVALAAWQMLVDTALVGPGSKVLVHAGAGGLGSTVVQLARHIGAHVAATAGTRSVALVRALGADEVIDYRTTDFAEVLSGYDLVIDAVGGENLLKSFTVLRPGGLALGVTGPPDAGFARQLGAPKPFELVLSLLSRKVRRAATKNGVTYRFFFMHADGARLRELGALYDQGTLRPVVDSTFAFDDTLDALAHVEAGKTRAGKVVITRD</sequence>
<dbReference type="Proteomes" id="UP001597068">
    <property type="component" value="Unassembled WGS sequence"/>
</dbReference>
<dbReference type="RefSeq" id="WP_253646603.1">
    <property type="nucleotide sequence ID" value="NZ_BAAAMO010000002.1"/>
</dbReference>
<evidence type="ECO:0000313" key="2">
    <source>
        <dbReference type="EMBL" id="MFD0925449.1"/>
    </source>
</evidence>
<dbReference type="InterPro" id="IPR011032">
    <property type="entry name" value="GroES-like_sf"/>
</dbReference>
<evidence type="ECO:0000259" key="1">
    <source>
        <dbReference type="SMART" id="SM00829"/>
    </source>
</evidence>
<dbReference type="Pfam" id="PF08240">
    <property type="entry name" value="ADH_N"/>
    <property type="match status" value="1"/>
</dbReference>
<keyword evidence="2" id="KW-0560">Oxidoreductase</keyword>
<dbReference type="InterPro" id="IPR020843">
    <property type="entry name" value="ER"/>
</dbReference>
<dbReference type="InterPro" id="IPR013154">
    <property type="entry name" value="ADH-like_N"/>
</dbReference>
<protein>
    <submittedName>
        <fullName evidence="2">NADP-dependent oxidoreductase</fullName>
        <ecNumber evidence="2">1.-.-.-</ecNumber>
    </submittedName>
</protein>
<comment type="caution">
    <text evidence="2">The sequence shown here is derived from an EMBL/GenBank/DDBJ whole genome shotgun (WGS) entry which is preliminary data.</text>
</comment>
<dbReference type="SUPFAM" id="SSF51735">
    <property type="entry name" value="NAD(P)-binding Rossmann-fold domains"/>
    <property type="match status" value="1"/>
</dbReference>
<evidence type="ECO:0000313" key="3">
    <source>
        <dbReference type="Proteomes" id="UP001597068"/>
    </source>
</evidence>
<organism evidence="2 3">
    <name type="scientific">Williamsia deligens</name>
    <dbReference type="NCBI Taxonomy" id="321325"/>
    <lineage>
        <taxon>Bacteria</taxon>
        <taxon>Bacillati</taxon>
        <taxon>Actinomycetota</taxon>
        <taxon>Actinomycetes</taxon>
        <taxon>Mycobacteriales</taxon>
        <taxon>Nocardiaceae</taxon>
        <taxon>Williamsia</taxon>
    </lineage>
</organism>
<dbReference type="EMBL" id="JBHTIL010000001">
    <property type="protein sequence ID" value="MFD0925449.1"/>
    <property type="molecule type" value="Genomic_DNA"/>
</dbReference>
<dbReference type="EC" id="1.-.-.-" evidence="2"/>
<gene>
    <name evidence="2" type="ORF">ACFQ04_06830</name>
</gene>
<dbReference type="PANTHER" id="PTHR11695">
    <property type="entry name" value="ALCOHOL DEHYDROGENASE RELATED"/>
    <property type="match status" value="1"/>
</dbReference>
<reference evidence="3" key="1">
    <citation type="journal article" date="2019" name="Int. J. Syst. Evol. Microbiol.">
        <title>The Global Catalogue of Microorganisms (GCM) 10K type strain sequencing project: providing services to taxonomists for standard genome sequencing and annotation.</title>
        <authorList>
            <consortium name="The Broad Institute Genomics Platform"/>
            <consortium name="The Broad Institute Genome Sequencing Center for Infectious Disease"/>
            <person name="Wu L."/>
            <person name="Ma J."/>
        </authorList>
    </citation>
    <scope>NUCLEOTIDE SEQUENCE [LARGE SCALE GENOMIC DNA]</scope>
    <source>
        <strain evidence="3">CCUG 50873</strain>
    </source>
</reference>
<name>A0ABW3G4D1_9NOCA</name>
<dbReference type="SMART" id="SM00829">
    <property type="entry name" value="PKS_ER"/>
    <property type="match status" value="1"/>
</dbReference>
<feature type="domain" description="Enoyl reductase (ER)" evidence="1">
    <location>
        <begin position="11"/>
        <end position="329"/>
    </location>
</feature>